<keyword evidence="1" id="KW-0285">Flavoprotein</keyword>
<dbReference type="EMBL" id="CENE01000011">
    <property type="protein sequence ID" value="CEQ41097.1"/>
    <property type="molecule type" value="Genomic_DNA"/>
</dbReference>
<evidence type="ECO:0000256" key="2">
    <source>
        <dbReference type="ARBA" id="ARBA00022643"/>
    </source>
</evidence>
<dbReference type="SUPFAM" id="SSF51412">
    <property type="entry name" value="Inosine monophosphate dehydrogenase (IMPDH)"/>
    <property type="match status" value="1"/>
</dbReference>
<dbReference type="PANTHER" id="PTHR32332">
    <property type="entry name" value="2-NITROPROPANE DIOXYGENASE"/>
    <property type="match status" value="1"/>
</dbReference>
<dbReference type="Proteomes" id="UP000243876">
    <property type="component" value="Unassembled WGS sequence"/>
</dbReference>
<dbReference type="CDD" id="cd04730">
    <property type="entry name" value="NPD_like"/>
    <property type="match status" value="1"/>
</dbReference>
<dbReference type="GO" id="GO:0018580">
    <property type="term" value="F:nitronate monooxygenase activity"/>
    <property type="evidence" value="ECO:0007669"/>
    <property type="project" value="InterPro"/>
</dbReference>
<proteinExistence type="predicted"/>
<dbReference type="OrthoDB" id="2349068at2759"/>
<evidence type="ECO:0000256" key="1">
    <source>
        <dbReference type="ARBA" id="ARBA00022630"/>
    </source>
</evidence>
<organism evidence="4 5">
    <name type="scientific">Sporidiobolus salmonicolor</name>
    <name type="common">Yeast-like fungus</name>
    <name type="synonym">Sporobolomyces salmonicolor</name>
    <dbReference type="NCBI Taxonomy" id="5005"/>
    <lineage>
        <taxon>Eukaryota</taxon>
        <taxon>Fungi</taxon>
        <taxon>Dikarya</taxon>
        <taxon>Basidiomycota</taxon>
        <taxon>Pucciniomycotina</taxon>
        <taxon>Microbotryomycetes</taxon>
        <taxon>Sporidiobolales</taxon>
        <taxon>Sporidiobolaceae</taxon>
        <taxon>Sporobolomyces</taxon>
    </lineage>
</organism>
<dbReference type="AlphaFoldDB" id="A0A0D6EM72"/>
<sequence length="374" mass="39446">MAGVAGGELAAEVCKAGGLGFVGAGHLGLDNLESEVEKGRTALGLDAGAELPFGVGLILWRLEQPHLDPSSAASTSDGFLSYIVRSKARAVWFAFSPDLESWVRRFREIERDIAAKKGQRRRVAVFIMVQTEEMALKAKDWAGVDVIIAQGKASTLAHFLSTSFLAGTDAGGHGPSLDAGKPLFTLLSRLAPHFPSASPPFLLAAGGLSSPALVSHALTIGAAACVSGTSLQVAKESLLPQKQKDLVVRTEGGQATERGLTWDRARGTVGWPDWVNGRAIKNLTSEEVLETPEAQSARYKQAVDEGDVDRVVTWAGMSAALPLFPGLDSTHPNNEHPRDSRSLTLSALVAGTGVGFVNAIRPAREIVADLASEL</sequence>
<dbReference type="Pfam" id="PF03060">
    <property type="entry name" value="NMO"/>
    <property type="match status" value="1"/>
</dbReference>
<protein>
    <submittedName>
        <fullName evidence="4">SPOSA6832_02786-mRNA-1:cds</fullName>
    </submittedName>
</protein>
<evidence type="ECO:0000313" key="5">
    <source>
        <dbReference type="Proteomes" id="UP000243876"/>
    </source>
</evidence>
<dbReference type="InterPro" id="IPR004136">
    <property type="entry name" value="NMO"/>
</dbReference>
<evidence type="ECO:0000256" key="3">
    <source>
        <dbReference type="ARBA" id="ARBA00023002"/>
    </source>
</evidence>
<evidence type="ECO:0000313" key="4">
    <source>
        <dbReference type="EMBL" id="CEQ41097.1"/>
    </source>
</evidence>
<keyword evidence="5" id="KW-1185">Reference proteome</keyword>
<reference evidence="5" key="1">
    <citation type="submission" date="2015-02" db="EMBL/GenBank/DDBJ databases">
        <authorList>
            <person name="Gon?alves P."/>
        </authorList>
    </citation>
    <scope>NUCLEOTIDE SEQUENCE [LARGE SCALE GENOMIC DNA]</scope>
</reference>
<name>A0A0D6EM72_SPOSA</name>
<gene>
    <name evidence="4" type="primary">SPOSA6832_02786</name>
</gene>
<accession>A0A0D6EM72</accession>
<keyword evidence="2" id="KW-0288">FMN</keyword>
<dbReference type="Gene3D" id="3.20.20.70">
    <property type="entry name" value="Aldolase class I"/>
    <property type="match status" value="2"/>
</dbReference>
<dbReference type="PANTHER" id="PTHR32332:SF31">
    <property type="entry name" value="2-NITROPROPANE DIOXYGENASE FAMILY, PUTATIVE (AFU_ORTHOLOGUE AFUA_2G09850)-RELATED"/>
    <property type="match status" value="1"/>
</dbReference>
<keyword evidence="3" id="KW-0560">Oxidoreductase</keyword>
<dbReference type="InterPro" id="IPR013785">
    <property type="entry name" value="Aldolase_TIM"/>
</dbReference>